<feature type="transmembrane region" description="Helical" evidence="11">
    <location>
        <begin position="262"/>
        <end position="281"/>
    </location>
</feature>
<dbReference type="AlphaFoldDB" id="A0AAU9XEM8"/>
<dbReference type="PROSITE" id="PS00237">
    <property type="entry name" value="G_PROTEIN_RECEP_F1_1"/>
    <property type="match status" value="1"/>
</dbReference>
<organism evidence="13 14">
    <name type="scientific">Pocillopora meandrina</name>
    <dbReference type="NCBI Taxonomy" id="46732"/>
    <lineage>
        <taxon>Eukaryota</taxon>
        <taxon>Metazoa</taxon>
        <taxon>Cnidaria</taxon>
        <taxon>Anthozoa</taxon>
        <taxon>Hexacorallia</taxon>
        <taxon>Scleractinia</taxon>
        <taxon>Astrocoeniina</taxon>
        <taxon>Pocilloporidae</taxon>
        <taxon>Pocillopora</taxon>
    </lineage>
</organism>
<evidence type="ECO:0000256" key="3">
    <source>
        <dbReference type="ARBA" id="ARBA00022475"/>
    </source>
</evidence>
<evidence type="ECO:0000256" key="5">
    <source>
        <dbReference type="ARBA" id="ARBA00022989"/>
    </source>
</evidence>
<evidence type="ECO:0000313" key="14">
    <source>
        <dbReference type="Proteomes" id="UP001159428"/>
    </source>
</evidence>
<dbReference type="InterPro" id="IPR017452">
    <property type="entry name" value="GPCR_Rhodpsn_7TM"/>
</dbReference>
<dbReference type="InterPro" id="IPR000611">
    <property type="entry name" value="NPY_rcpt"/>
</dbReference>
<gene>
    <name evidence="13" type="ORF">PMEA_00022499</name>
</gene>
<reference evidence="13 14" key="1">
    <citation type="submission" date="2022-05" db="EMBL/GenBank/DDBJ databases">
        <authorList>
            <consortium name="Genoscope - CEA"/>
            <person name="William W."/>
        </authorList>
    </citation>
    <scope>NUCLEOTIDE SEQUENCE [LARGE SCALE GENOMIC DNA]</scope>
</reference>
<dbReference type="Pfam" id="PF00001">
    <property type="entry name" value="7tm_1"/>
    <property type="match status" value="1"/>
</dbReference>
<accession>A0AAU9XEM8</accession>
<dbReference type="GO" id="GO:0005886">
    <property type="term" value="C:plasma membrane"/>
    <property type="evidence" value="ECO:0007669"/>
    <property type="project" value="UniProtKB-SubCell"/>
</dbReference>
<evidence type="ECO:0000256" key="11">
    <source>
        <dbReference type="SAM" id="Phobius"/>
    </source>
</evidence>
<dbReference type="FunFam" id="1.20.1070.10:FF:000368">
    <property type="entry name" value="Predicted protein"/>
    <property type="match status" value="1"/>
</dbReference>
<evidence type="ECO:0000256" key="6">
    <source>
        <dbReference type="ARBA" id="ARBA00023040"/>
    </source>
</evidence>
<feature type="transmembrane region" description="Helical" evidence="11">
    <location>
        <begin position="43"/>
        <end position="69"/>
    </location>
</feature>
<dbReference type="PANTHER" id="PTHR24241">
    <property type="entry name" value="NEUROPEPTIDE RECEPTOR-RELATED G-PROTEIN COUPLED RECEPTOR"/>
    <property type="match status" value="1"/>
</dbReference>
<name>A0AAU9XEM8_9CNID</name>
<feature type="transmembrane region" description="Helical" evidence="11">
    <location>
        <begin position="225"/>
        <end position="250"/>
    </location>
</feature>
<evidence type="ECO:0000259" key="12">
    <source>
        <dbReference type="PROSITE" id="PS50262"/>
    </source>
</evidence>
<feature type="domain" description="G-protein coupled receptors family 1 profile" evidence="12">
    <location>
        <begin position="23"/>
        <end position="278"/>
    </location>
</feature>
<keyword evidence="9 10" id="KW-0807">Transducer</keyword>
<dbReference type="GO" id="GO:0004983">
    <property type="term" value="F:neuropeptide Y receptor activity"/>
    <property type="evidence" value="ECO:0007669"/>
    <property type="project" value="InterPro"/>
</dbReference>
<dbReference type="InterPro" id="IPR000276">
    <property type="entry name" value="GPCR_Rhodpsn"/>
</dbReference>
<dbReference type="EMBL" id="CALNXJ010000040">
    <property type="protein sequence ID" value="CAH3145319.1"/>
    <property type="molecule type" value="Genomic_DNA"/>
</dbReference>
<dbReference type="PROSITE" id="PS50262">
    <property type="entry name" value="G_PROTEIN_RECEP_F1_2"/>
    <property type="match status" value="1"/>
</dbReference>
<dbReference type="GO" id="GO:0032870">
    <property type="term" value="P:cellular response to hormone stimulus"/>
    <property type="evidence" value="ECO:0007669"/>
    <property type="project" value="TreeGrafter"/>
</dbReference>
<dbReference type="SUPFAM" id="SSF81321">
    <property type="entry name" value="Family A G protein-coupled receptor-like"/>
    <property type="match status" value="1"/>
</dbReference>
<keyword evidence="3" id="KW-1003">Cell membrane</keyword>
<comment type="caution">
    <text evidence="13">The sequence shown here is derived from an EMBL/GenBank/DDBJ whole genome shotgun (WGS) entry which is preliminary data.</text>
</comment>
<dbReference type="PRINTS" id="PR01012">
    <property type="entry name" value="NRPEPTIDEYR"/>
</dbReference>
<dbReference type="Gene3D" id="1.20.1070.10">
    <property type="entry name" value="Rhodopsin 7-helix transmembrane proteins"/>
    <property type="match status" value="1"/>
</dbReference>
<dbReference type="SMART" id="SM01381">
    <property type="entry name" value="7TM_GPCR_Srsx"/>
    <property type="match status" value="1"/>
</dbReference>
<evidence type="ECO:0000256" key="1">
    <source>
        <dbReference type="ARBA" id="ARBA00004651"/>
    </source>
</evidence>
<dbReference type="PRINTS" id="PR00237">
    <property type="entry name" value="GPCRRHODOPSN"/>
</dbReference>
<dbReference type="Proteomes" id="UP001159428">
    <property type="component" value="Unassembled WGS sequence"/>
</dbReference>
<keyword evidence="6 10" id="KW-0297">G-protein coupled receptor</keyword>
<evidence type="ECO:0000256" key="8">
    <source>
        <dbReference type="ARBA" id="ARBA00023170"/>
    </source>
</evidence>
<evidence type="ECO:0000256" key="7">
    <source>
        <dbReference type="ARBA" id="ARBA00023136"/>
    </source>
</evidence>
<keyword evidence="4 10" id="KW-0812">Transmembrane</keyword>
<comment type="subcellular location">
    <subcellularLocation>
        <location evidence="1">Cell membrane</location>
        <topology evidence="1">Multi-pass membrane protein</topology>
    </subcellularLocation>
</comment>
<dbReference type="CDD" id="cd00637">
    <property type="entry name" value="7tm_classA_rhodopsin-like"/>
    <property type="match status" value="1"/>
</dbReference>
<feature type="transmembrane region" description="Helical" evidence="11">
    <location>
        <begin position="127"/>
        <end position="150"/>
    </location>
</feature>
<feature type="transmembrane region" description="Helical" evidence="11">
    <location>
        <begin position="170"/>
        <end position="190"/>
    </location>
</feature>
<dbReference type="PANTHER" id="PTHR24241:SF76">
    <property type="entry name" value="NEUROPEPTIDE SIFAMIDE RECEPTOR"/>
    <property type="match status" value="1"/>
</dbReference>
<sequence>MVEAGSVVLWSALLVLIVVNIVGNSLVCWIIRKNREMRTHLNYLIVNLAVADMMYAIFMAPVFFVKFAGVHPDGIGGLVLCKLVTGGNLSWFGAASSVVTLVAIAVERHNAVLYPFSNRGALNTFKLKVIIASSWIFSTFFNIPSFLAVRLNETANECAEHFPREWMAKAMTWLWFLLTALSTALMASLYSRVVYNLWIKGNEKDQLTQQQMVVMRVRKRVTSMVVTVSALFSTCWCASGAIYIVSYTTYASIDYNTDYLPISYITVMFNSAVNPFTYALLNRRFRRKIKMKFFSGCFSSSTVKPNAGRESCSTETTTTHFGALSHFVVVKHATVGD</sequence>
<evidence type="ECO:0000256" key="2">
    <source>
        <dbReference type="ARBA" id="ARBA00010663"/>
    </source>
</evidence>
<dbReference type="GO" id="GO:0042277">
    <property type="term" value="F:peptide binding"/>
    <property type="evidence" value="ECO:0007669"/>
    <property type="project" value="TreeGrafter"/>
</dbReference>
<keyword evidence="7 11" id="KW-0472">Membrane</keyword>
<proteinExistence type="inferred from homology"/>
<feature type="transmembrane region" description="Helical" evidence="11">
    <location>
        <begin position="6"/>
        <end position="31"/>
    </location>
</feature>
<keyword evidence="14" id="KW-1185">Reference proteome</keyword>
<protein>
    <recommendedName>
        <fullName evidence="12">G-protein coupled receptors family 1 profile domain-containing protein</fullName>
    </recommendedName>
</protein>
<evidence type="ECO:0000256" key="9">
    <source>
        <dbReference type="ARBA" id="ARBA00023224"/>
    </source>
</evidence>
<keyword evidence="8 10" id="KW-0675">Receptor</keyword>
<keyword evidence="5 11" id="KW-1133">Transmembrane helix</keyword>
<evidence type="ECO:0000313" key="13">
    <source>
        <dbReference type="EMBL" id="CAH3145319.1"/>
    </source>
</evidence>
<feature type="transmembrane region" description="Helical" evidence="11">
    <location>
        <begin position="89"/>
        <end position="106"/>
    </location>
</feature>
<comment type="similarity">
    <text evidence="2 10">Belongs to the G-protein coupled receptor 1 family.</text>
</comment>
<evidence type="ECO:0000256" key="10">
    <source>
        <dbReference type="RuleBase" id="RU000688"/>
    </source>
</evidence>
<evidence type="ECO:0000256" key="4">
    <source>
        <dbReference type="ARBA" id="ARBA00022692"/>
    </source>
</evidence>